<dbReference type="AlphaFoldDB" id="A0A3Q9EXB9"/>
<reference evidence="2 3" key="1">
    <citation type="journal article" date="2019" name="Int. J. Syst. Evol. Microbiol.">
        <title>Streptomyces cyaneochromogenes sp. nov., a blue pigment-producing actinomycete from manganese-contaminated soil.</title>
        <authorList>
            <person name="Tang X."/>
            <person name="Zhao J."/>
            <person name="Li K."/>
            <person name="Chen Z."/>
            <person name="Sun Y."/>
            <person name="Gao J."/>
        </authorList>
    </citation>
    <scope>NUCLEOTIDE SEQUENCE [LARGE SCALE GENOMIC DNA]</scope>
    <source>
        <strain evidence="2 3">MK-45</strain>
    </source>
</reference>
<organism evidence="2 3">
    <name type="scientific">Streptomyces cyaneochromogenes</name>
    <dbReference type="NCBI Taxonomy" id="2496836"/>
    <lineage>
        <taxon>Bacteria</taxon>
        <taxon>Bacillati</taxon>
        <taxon>Actinomycetota</taxon>
        <taxon>Actinomycetes</taxon>
        <taxon>Kitasatosporales</taxon>
        <taxon>Streptomycetaceae</taxon>
        <taxon>Streptomyces</taxon>
    </lineage>
</organism>
<name>A0A3Q9EXB9_9ACTN</name>
<gene>
    <name evidence="2" type="ORF">EJ357_33600</name>
</gene>
<dbReference type="EMBL" id="CP034539">
    <property type="protein sequence ID" value="AZQ37789.1"/>
    <property type="molecule type" value="Genomic_DNA"/>
</dbReference>
<dbReference type="KEGG" id="scya:EJ357_33600"/>
<dbReference type="Proteomes" id="UP000280298">
    <property type="component" value="Chromosome"/>
</dbReference>
<accession>A0A3Q9EXB9</accession>
<keyword evidence="1" id="KW-1133">Transmembrane helix</keyword>
<evidence type="ECO:0000313" key="2">
    <source>
        <dbReference type="EMBL" id="AZQ37789.1"/>
    </source>
</evidence>
<protein>
    <submittedName>
        <fullName evidence="2">Uncharacterized protein</fullName>
    </submittedName>
</protein>
<evidence type="ECO:0000256" key="1">
    <source>
        <dbReference type="SAM" id="Phobius"/>
    </source>
</evidence>
<feature type="transmembrane region" description="Helical" evidence="1">
    <location>
        <begin position="21"/>
        <end position="42"/>
    </location>
</feature>
<keyword evidence="3" id="KW-1185">Reference proteome</keyword>
<keyword evidence="1" id="KW-0472">Membrane</keyword>
<evidence type="ECO:0000313" key="3">
    <source>
        <dbReference type="Proteomes" id="UP000280298"/>
    </source>
</evidence>
<dbReference type="RefSeq" id="WP_126395458.1">
    <property type="nucleotide sequence ID" value="NZ_CP034539.1"/>
</dbReference>
<keyword evidence="1" id="KW-0812">Transmembrane</keyword>
<proteinExistence type="predicted"/>
<dbReference type="OrthoDB" id="3386555at2"/>
<sequence>MPSPTYRSTPPAKPKGRARKVVGVLLLVFCVLPLLGTALTVYKTIKSAKEQNSNDEFIPKAWHNLRSDEIFPARIATDSTVGGAKIWARQGIAKESSCKEAFPADFADNVMESSCKLVLRATYTDLGGDMAATIGLVVAKSSGTAKVIDAKISKEQSEGVGEARLPTVLPFAVPGTQTADWGEKAGIGGASAQVFLPDSPYTVTTTTGPTDPARSVGQLPEPWGFVGYEERYPYRDVAKALATIYASDLRRTVLGK</sequence>